<evidence type="ECO:0000313" key="5">
    <source>
        <dbReference type="Proteomes" id="UP001205603"/>
    </source>
</evidence>
<evidence type="ECO:0000256" key="3">
    <source>
        <dbReference type="SAM" id="SignalP"/>
    </source>
</evidence>
<accession>A0ABT1MGW3</accession>
<feature type="transmembrane region" description="Helical" evidence="2">
    <location>
        <begin position="162"/>
        <end position="184"/>
    </location>
</feature>
<evidence type="ECO:0000256" key="1">
    <source>
        <dbReference type="SAM" id="MobiDB-lite"/>
    </source>
</evidence>
<reference evidence="4 5" key="1">
    <citation type="submission" date="2022-07" db="EMBL/GenBank/DDBJ databases">
        <title>Fecal culturing of patients with breast cancer.</title>
        <authorList>
            <person name="Teng N.M.Y."/>
            <person name="Kiu R."/>
            <person name="Evans R."/>
            <person name="Baker D.J."/>
            <person name="Zenner C."/>
            <person name="Robinson S.D."/>
            <person name="Hall L.J."/>
        </authorList>
    </citation>
    <scope>NUCLEOTIDE SEQUENCE [LARGE SCALE GENOMIC DNA]</scope>
    <source>
        <strain evidence="4 5">LH1063</strain>
    </source>
</reference>
<feature type="signal peptide" evidence="3">
    <location>
        <begin position="1"/>
        <end position="27"/>
    </location>
</feature>
<feature type="region of interest" description="Disordered" evidence="1">
    <location>
        <begin position="308"/>
        <end position="331"/>
    </location>
</feature>
<evidence type="ECO:0000256" key="2">
    <source>
        <dbReference type="SAM" id="Phobius"/>
    </source>
</evidence>
<dbReference type="RefSeq" id="WP_255026994.1">
    <property type="nucleotide sequence ID" value="NZ_JANDHW010000006.1"/>
</dbReference>
<keyword evidence="2" id="KW-0812">Transmembrane</keyword>
<keyword evidence="2" id="KW-0472">Membrane</keyword>
<keyword evidence="5" id="KW-1185">Reference proteome</keyword>
<feature type="chain" id="PRO_5047410993" evidence="3">
    <location>
        <begin position="28"/>
        <end position="331"/>
    </location>
</feature>
<gene>
    <name evidence="4" type="ORF">NMU02_07230</name>
</gene>
<evidence type="ECO:0000313" key="4">
    <source>
        <dbReference type="EMBL" id="MCP9611882.1"/>
    </source>
</evidence>
<proteinExistence type="predicted"/>
<protein>
    <submittedName>
        <fullName evidence="4">Cell wall anchor protein</fullName>
    </submittedName>
</protein>
<keyword evidence="3" id="KW-0732">Signal</keyword>
<dbReference type="Proteomes" id="UP001205603">
    <property type="component" value="Unassembled WGS sequence"/>
</dbReference>
<name>A0ABT1MGW3_9BACT</name>
<organism evidence="4 5">
    <name type="scientific">Coprobacter tertius</name>
    <dbReference type="NCBI Taxonomy" id="2944915"/>
    <lineage>
        <taxon>Bacteria</taxon>
        <taxon>Pseudomonadati</taxon>
        <taxon>Bacteroidota</taxon>
        <taxon>Bacteroidia</taxon>
        <taxon>Bacteroidales</taxon>
        <taxon>Barnesiellaceae</taxon>
        <taxon>Coprobacter</taxon>
    </lineage>
</organism>
<dbReference type="EMBL" id="JANDHW010000006">
    <property type="protein sequence ID" value="MCP9611882.1"/>
    <property type="molecule type" value="Genomic_DNA"/>
</dbReference>
<comment type="caution">
    <text evidence="4">The sequence shown here is derived from an EMBL/GenBank/DDBJ whole genome shotgun (WGS) entry which is preliminary data.</text>
</comment>
<keyword evidence="2" id="KW-1133">Transmembrane helix</keyword>
<sequence length="331" mass="37469">MDVKHNKSILKTALLGICVCIALPTFADNVVVSAKMDSTAIWMGEQTFIHLEVAQDKGKIVQFPLFSDSLVTGVEILNISKPDTTELSDSRIQINQNILVTSFDSGFYYIPPFKYVLNKDTFSTGTLSLKVVPLEVDTTAAPFDIKGVQAPPFVLRDFISDAALIIIGLILFLGAAGLLFWFWWSKRKRTEEEESSESKLPPYEKALQALDKLKESKLWQNGQEKEYYTQVTDILRTYIDDRFQINAMEMTSSQIMSVLHRNEETRLVNKHLKSILEVADFVKFAKMRPLPEDNEAVMRNAIRFIEETKPQEVAQEGTTGKEENDSDSVVN</sequence>